<dbReference type="SUPFAM" id="SSF52540">
    <property type="entry name" value="P-loop containing nucleoside triphosphate hydrolases"/>
    <property type="match status" value="1"/>
</dbReference>
<dbReference type="InterPro" id="IPR026634">
    <property type="entry name" value="TPST-like"/>
</dbReference>
<accession>A0A7W3TL64</accession>
<dbReference type="InterPro" id="IPR027417">
    <property type="entry name" value="P-loop_NTPase"/>
</dbReference>
<dbReference type="Pfam" id="PF13469">
    <property type="entry name" value="Sulfotransfer_3"/>
    <property type="match status" value="1"/>
</dbReference>
<keyword evidence="3" id="KW-1185">Reference proteome</keyword>
<protein>
    <submittedName>
        <fullName evidence="2">Sulfotransferase</fullName>
    </submittedName>
</protein>
<organism evidence="2 3">
    <name type="scientific">Marilutibacter spongiae</name>
    <dbReference type="NCBI Taxonomy" id="2025720"/>
    <lineage>
        <taxon>Bacteria</taxon>
        <taxon>Pseudomonadati</taxon>
        <taxon>Pseudomonadota</taxon>
        <taxon>Gammaproteobacteria</taxon>
        <taxon>Lysobacterales</taxon>
        <taxon>Lysobacteraceae</taxon>
        <taxon>Marilutibacter</taxon>
    </lineage>
</organism>
<dbReference type="Gene3D" id="3.40.50.300">
    <property type="entry name" value="P-loop containing nucleotide triphosphate hydrolases"/>
    <property type="match status" value="1"/>
</dbReference>
<dbReference type="Proteomes" id="UP000523196">
    <property type="component" value="Unassembled WGS sequence"/>
</dbReference>
<evidence type="ECO:0000313" key="2">
    <source>
        <dbReference type="EMBL" id="MBB1060084.1"/>
    </source>
</evidence>
<dbReference type="InterPro" id="IPR011990">
    <property type="entry name" value="TPR-like_helical_dom_sf"/>
</dbReference>
<dbReference type="SUPFAM" id="SSF48452">
    <property type="entry name" value="TPR-like"/>
    <property type="match status" value="1"/>
</dbReference>
<dbReference type="EMBL" id="JACHTF010000005">
    <property type="protein sequence ID" value="MBB1060084.1"/>
    <property type="molecule type" value="Genomic_DNA"/>
</dbReference>
<evidence type="ECO:0000313" key="3">
    <source>
        <dbReference type="Proteomes" id="UP000523196"/>
    </source>
</evidence>
<dbReference type="Gene3D" id="1.25.40.10">
    <property type="entry name" value="Tetratricopeptide repeat domain"/>
    <property type="match status" value="1"/>
</dbReference>
<gene>
    <name evidence="2" type="ORF">H4F98_05790</name>
</gene>
<reference evidence="2 3" key="1">
    <citation type="submission" date="2020-08" db="EMBL/GenBank/DDBJ databases">
        <authorList>
            <person name="Xu S."/>
            <person name="Li A."/>
        </authorList>
    </citation>
    <scope>NUCLEOTIDE SEQUENCE [LARGE SCALE GENOMIC DNA]</scope>
    <source>
        <strain evidence="2 3">119BY6-57</strain>
    </source>
</reference>
<keyword evidence="1 2" id="KW-0808">Transferase</keyword>
<name>A0A7W3TL64_9GAMM</name>
<evidence type="ECO:0000256" key="1">
    <source>
        <dbReference type="ARBA" id="ARBA00022679"/>
    </source>
</evidence>
<dbReference type="PANTHER" id="PTHR12788">
    <property type="entry name" value="PROTEIN-TYROSINE SULFOTRANSFERASE 2"/>
    <property type="match status" value="1"/>
</dbReference>
<sequence length="540" mass="58732">MPPGSTIDIHGYPLPTAFGPQWQRGMAMAGQGDMAAAAACMQAIVDARPDCLPARLQQAHFLLGADRYRDALAVALDLSDCTPANLEFAWHLVRLLRRFELHEQVAAVVSRSGWAHSRDARGLSMLAAELGPIGLYAPMQALLERASALGPPDRDTHVLRGTMAFVAGDAAGASAALREALAMGGEAPPHVRWMLTLQDDAAHAQTDMRAIEGELARVRPGSEDEAYLAFALHNLRHAAGDVEGAWAALERGCRVKRQAARHDDARQQRLFQALAAAPLPQALPDEAPAPGPGPRPVFIVGMFRSGTSVVERVLSGHPDVVDGGESYVMPAAMCAAADHLCNEVVDERMIERIDAEGLRMAALRFRAHARWKAGERAVFTEKLPSNFLLTGYILASMPEARIVHMRRDPMDTCFSNLRTFFTGAAGYSYDQSSLARYYLGYRALMAHWRERWPERILEVDYQAFVDDPDGQSRRLLAFCGLDFVPSVLDVGRSGGYSATASIGSVRQGILRNRGGAWRAYAAHLQPLREGLAPLLAADGD</sequence>
<comment type="caution">
    <text evidence="2">The sequence shown here is derived from an EMBL/GenBank/DDBJ whole genome shotgun (WGS) entry which is preliminary data.</text>
</comment>
<dbReference type="PANTHER" id="PTHR12788:SF10">
    <property type="entry name" value="PROTEIN-TYROSINE SULFOTRANSFERASE"/>
    <property type="match status" value="1"/>
</dbReference>
<dbReference type="GO" id="GO:0008476">
    <property type="term" value="F:protein-tyrosine sulfotransferase activity"/>
    <property type="evidence" value="ECO:0007669"/>
    <property type="project" value="InterPro"/>
</dbReference>
<dbReference type="RefSeq" id="WP_182685793.1">
    <property type="nucleotide sequence ID" value="NZ_JACHTF010000005.1"/>
</dbReference>
<proteinExistence type="predicted"/>
<dbReference type="AlphaFoldDB" id="A0A7W3TL64"/>